<dbReference type="EMBL" id="AMGX01000032">
    <property type="protein sequence ID" value="EXJ59299.1"/>
    <property type="molecule type" value="Genomic_DNA"/>
</dbReference>
<dbReference type="InterPro" id="IPR036291">
    <property type="entry name" value="NAD(P)-bd_dom_sf"/>
</dbReference>
<dbReference type="PROSITE" id="PS00061">
    <property type="entry name" value="ADH_SHORT"/>
    <property type="match status" value="1"/>
</dbReference>
<dbReference type="PRINTS" id="PR00080">
    <property type="entry name" value="SDRFAMILY"/>
</dbReference>
<keyword evidence="3" id="KW-0560">Oxidoreductase</keyword>
<gene>
    <name evidence="4" type="ORF">A1O5_12180</name>
</gene>
<dbReference type="GO" id="GO:0016491">
    <property type="term" value="F:oxidoreductase activity"/>
    <property type="evidence" value="ECO:0007669"/>
    <property type="project" value="UniProtKB-KW"/>
</dbReference>
<evidence type="ECO:0000313" key="5">
    <source>
        <dbReference type="Proteomes" id="UP000019471"/>
    </source>
</evidence>
<protein>
    <recommendedName>
        <fullName evidence="6">3-oxoacyl-[acyl-carrier protein] reductase</fullName>
    </recommendedName>
</protein>
<dbReference type="CDD" id="cd05233">
    <property type="entry name" value="SDR_c"/>
    <property type="match status" value="1"/>
</dbReference>
<proteinExistence type="inferred from homology"/>
<dbReference type="eggNOG" id="KOG1199">
    <property type="taxonomic scope" value="Eukaryota"/>
</dbReference>
<keyword evidence="2" id="KW-0521">NADP</keyword>
<dbReference type="SUPFAM" id="SSF51735">
    <property type="entry name" value="NAD(P)-binding Rossmann-fold domains"/>
    <property type="match status" value="1"/>
</dbReference>
<dbReference type="STRING" id="1182543.W9WLF1"/>
<dbReference type="Pfam" id="PF13561">
    <property type="entry name" value="adh_short_C2"/>
    <property type="match status" value="1"/>
</dbReference>
<dbReference type="InterPro" id="IPR020904">
    <property type="entry name" value="Sc_DH/Rdtase_CS"/>
</dbReference>
<dbReference type="PANTHER" id="PTHR24321:SF8">
    <property type="entry name" value="ESTRADIOL 17-BETA-DEHYDROGENASE 8-RELATED"/>
    <property type="match status" value="1"/>
</dbReference>
<dbReference type="RefSeq" id="XP_007750939.1">
    <property type="nucleotide sequence ID" value="XM_007752749.1"/>
</dbReference>
<evidence type="ECO:0000313" key="4">
    <source>
        <dbReference type="EMBL" id="EXJ59299.1"/>
    </source>
</evidence>
<evidence type="ECO:0000256" key="2">
    <source>
        <dbReference type="ARBA" id="ARBA00022857"/>
    </source>
</evidence>
<dbReference type="PRINTS" id="PR00081">
    <property type="entry name" value="GDHRDH"/>
</dbReference>
<organism evidence="4 5">
    <name type="scientific">Cladophialophora psammophila CBS 110553</name>
    <dbReference type="NCBI Taxonomy" id="1182543"/>
    <lineage>
        <taxon>Eukaryota</taxon>
        <taxon>Fungi</taxon>
        <taxon>Dikarya</taxon>
        <taxon>Ascomycota</taxon>
        <taxon>Pezizomycotina</taxon>
        <taxon>Eurotiomycetes</taxon>
        <taxon>Chaetothyriomycetidae</taxon>
        <taxon>Chaetothyriales</taxon>
        <taxon>Herpotrichiellaceae</taxon>
        <taxon>Cladophialophora</taxon>
    </lineage>
</organism>
<keyword evidence="5" id="KW-1185">Reference proteome</keyword>
<dbReference type="GeneID" id="19196866"/>
<dbReference type="AlphaFoldDB" id="W9WLF1"/>
<dbReference type="Proteomes" id="UP000019471">
    <property type="component" value="Unassembled WGS sequence"/>
</dbReference>
<dbReference type="InterPro" id="IPR002347">
    <property type="entry name" value="SDR_fam"/>
</dbReference>
<comment type="caution">
    <text evidence="4">The sequence shown here is derived from an EMBL/GenBank/DDBJ whole genome shotgun (WGS) entry which is preliminary data.</text>
</comment>
<dbReference type="OrthoDB" id="1669814at2759"/>
<name>W9WLF1_9EURO</name>
<evidence type="ECO:0000256" key="3">
    <source>
        <dbReference type="ARBA" id="ARBA00023002"/>
    </source>
</evidence>
<comment type="similarity">
    <text evidence="1">Belongs to the short-chain dehydrogenases/reductases (SDR) family.</text>
</comment>
<dbReference type="FunFam" id="3.40.50.720:FF:000084">
    <property type="entry name" value="Short-chain dehydrogenase reductase"/>
    <property type="match status" value="1"/>
</dbReference>
<dbReference type="HOGENOM" id="CLU_010194_1_0_1"/>
<evidence type="ECO:0008006" key="6">
    <source>
        <dbReference type="Google" id="ProtNLM"/>
    </source>
</evidence>
<sequence>MSDKSFQGKVIALTGGGQGIGLATARILASRGAIVSLADSNPATLAEVEKEFKGKGWPVHVEVVDVRKRDSVDNWINTTVGKFGRLDGAANIAGTVGKQLFKAPVAEIDDNDWNLVMGVNVTGTMNCLRAELNHLVDGGSIVNISSTHGSKGDPGCSAYVTSKHAVIGLTKCAARDYGGRGIRVNTVAPGGTKTPLMKNVVGDTPPPATSALKRYGEPEEIGHLIIWLLGPESSFCTGELYRCDGGEFC</sequence>
<accession>W9WLF1</accession>
<dbReference type="PANTHER" id="PTHR24321">
    <property type="entry name" value="DEHYDROGENASES, SHORT CHAIN"/>
    <property type="match status" value="1"/>
</dbReference>
<evidence type="ECO:0000256" key="1">
    <source>
        <dbReference type="ARBA" id="ARBA00006484"/>
    </source>
</evidence>
<dbReference type="Gene3D" id="3.40.50.720">
    <property type="entry name" value="NAD(P)-binding Rossmann-like Domain"/>
    <property type="match status" value="1"/>
</dbReference>
<reference evidence="4 5" key="1">
    <citation type="submission" date="2013-03" db="EMBL/GenBank/DDBJ databases">
        <title>The Genome Sequence of Cladophialophora psammophila CBS 110553.</title>
        <authorList>
            <consortium name="The Broad Institute Genomics Platform"/>
            <person name="Cuomo C."/>
            <person name="de Hoog S."/>
            <person name="Gorbushina A."/>
            <person name="Walker B."/>
            <person name="Young S.K."/>
            <person name="Zeng Q."/>
            <person name="Gargeya S."/>
            <person name="Fitzgerald M."/>
            <person name="Haas B."/>
            <person name="Abouelleil A."/>
            <person name="Allen A.W."/>
            <person name="Alvarado L."/>
            <person name="Arachchi H.M."/>
            <person name="Berlin A.M."/>
            <person name="Chapman S.B."/>
            <person name="Gainer-Dewar J."/>
            <person name="Goldberg J."/>
            <person name="Griggs A."/>
            <person name="Gujja S."/>
            <person name="Hansen M."/>
            <person name="Howarth C."/>
            <person name="Imamovic A."/>
            <person name="Ireland A."/>
            <person name="Larimer J."/>
            <person name="McCowan C."/>
            <person name="Murphy C."/>
            <person name="Pearson M."/>
            <person name="Poon T.W."/>
            <person name="Priest M."/>
            <person name="Roberts A."/>
            <person name="Saif S."/>
            <person name="Shea T."/>
            <person name="Sisk P."/>
            <person name="Sykes S."/>
            <person name="Wortman J."/>
            <person name="Nusbaum C."/>
            <person name="Birren B."/>
        </authorList>
    </citation>
    <scope>NUCLEOTIDE SEQUENCE [LARGE SCALE GENOMIC DNA]</scope>
    <source>
        <strain evidence="4 5">CBS 110553</strain>
    </source>
</reference>